<evidence type="ECO:0000256" key="7">
    <source>
        <dbReference type="SAM" id="MobiDB-lite"/>
    </source>
</evidence>
<dbReference type="InterPro" id="IPR001305">
    <property type="entry name" value="HSP_DnaJ_Cys-rich_dom"/>
</dbReference>
<feature type="domain" description="J" evidence="8">
    <location>
        <begin position="90"/>
        <end position="155"/>
    </location>
</feature>
<reference evidence="10" key="1">
    <citation type="journal article" date="2024" name="Gigascience">
        <title>Chromosome-level genome of the poultry shaft louse Menopon gallinae provides insight into the host-switching and adaptive evolution of parasitic lice.</title>
        <authorList>
            <person name="Xu Y."/>
            <person name="Ma L."/>
            <person name="Liu S."/>
            <person name="Liang Y."/>
            <person name="Liu Q."/>
            <person name="He Z."/>
            <person name="Tian L."/>
            <person name="Duan Y."/>
            <person name="Cai W."/>
            <person name="Li H."/>
            <person name="Song F."/>
        </authorList>
    </citation>
    <scope>NUCLEOTIDE SEQUENCE</scope>
    <source>
        <strain evidence="10">Cailab_2023a</strain>
    </source>
</reference>
<gene>
    <name evidence="10" type="ORF">PYX00_010580</name>
</gene>
<dbReference type="GO" id="GO:0006457">
    <property type="term" value="P:protein folding"/>
    <property type="evidence" value="ECO:0007669"/>
    <property type="project" value="InterPro"/>
</dbReference>
<dbReference type="CDD" id="cd10747">
    <property type="entry name" value="DnaJ_C"/>
    <property type="match status" value="1"/>
</dbReference>
<dbReference type="Gene3D" id="1.10.287.110">
    <property type="entry name" value="DnaJ domain"/>
    <property type="match status" value="1"/>
</dbReference>
<dbReference type="Gene3D" id="2.10.230.10">
    <property type="entry name" value="Heat shock protein DnaJ, cysteine-rich domain"/>
    <property type="match status" value="1"/>
</dbReference>
<dbReference type="InterPro" id="IPR008971">
    <property type="entry name" value="HSP40/DnaJ_pept-bd"/>
</dbReference>
<dbReference type="InterPro" id="IPR012724">
    <property type="entry name" value="DnaJ"/>
</dbReference>
<dbReference type="CDD" id="cd10719">
    <property type="entry name" value="DnaJ_zf"/>
    <property type="match status" value="1"/>
</dbReference>
<feature type="domain" description="CR-type" evidence="9">
    <location>
        <begin position="239"/>
        <end position="317"/>
    </location>
</feature>
<evidence type="ECO:0000313" key="10">
    <source>
        <dbReference type="EMBL" id="KAL0268763.1"/>
    </source>
</evidence>
<dbReference type="InterPro" id="IPR002939">
    <property type="entry name" value="DnaJ_C"/>
</dbReference>
<dbReference type="FunFam" id="1.10.287.110:FF:000075">
    <property type="entry name" value="Uncharacterized protein, isoform D"/>
    <property type="match status" value="1"/>
</dbReference>
<dbReference type="Gene3D" id="2.60.260.20">
    <property type="entry name" value="Urease metallochaperone UreE, N-terminal domain"/>
    <property type="match status" value="2"/>
</dbReference>
<dbReference type="EMBL" id="JARGDH010000005">
    <property type="protein sequence ID" value="KAL0268763.1"/>
    <property type="molecule type" value="Genomic_DNA"/>
</dbReference>
<keyword evidence="1 6" id="KW-0479">Metal-binding</keyword>
<feature type="region of interest" description="Disordered" evidence="7">
    <location>
        <begin position="537"/>
        <end position="557"/>
    </location>
</feature>
<dbReference type="SMART" id="SM00271">
    <property type="entry name" value="DnaJ"/>
    <property type="match status" value="1"/>
</dbReference>
<dbReference type="GO" id="GO:0043066">
    <property type="term" value="P:negative regulation of apoptotic process"/>
    <property type="evidence" value="ECO:0007669"/>
    <property type="project" value="TreeGrafter"/>
</dbReference>
<dbReference type="AlphaFoldDB" id="A0AAW2HFW5"/>
<evidence type="ECO:0000256" key="4">
    <source>
        <dbReference type="ARBA" id="ARBA00022833"/>
    </source>
</evidence>
<dbReference type="PANTHER" id="PTHR44145:SF3">
    <property type="entry name" value="DNAJ HOMOLOG SUBFAMILY A MEMBER 3, MITOCHONDRIAL"/>
    <property type="match status" value="1"/>
</dbReference>
<keyword evidence="2" id="KW-0677">Repeat</keyword>
<dbReference type="PROSITE" id="PS50076">
    <property type="entry name" value="DNAJ_2"/>
    <property type="match status" value="1"/>
</dbReference>
<dbReference type="InterPro" id="IPR001623">
    <property type="entry name" value="DnaJ_domain"/>
</dbReference>
<keyword evidence="3 6" id="KW-0863">Zinc-finger</keyword>
<feature type="zinc finger region" description="CR-type" evidence="6">
    <location>
        <begin position="239"/>
        <end position="317"/>
    </location>
</feature>
<evidence type="ECO:0000259" key="9">
    <source>
        <dbReference type="PROSITE" id="PS51188"/>
    </source>
</evidence>
<dbReference type="PROSITE" id="PS51188">
    <property type="entry name" value="ZF_CR"/>
    <property type="match status" value="1"/>
</dbReference>
<dbReference type="GO" id="GO:0051082">
    <property type="term" value="F:unfolded protein binding"/>
    <property type="evidence" value="ECO:0007669"/>
    <property type="project" value="InterPro"/>
</dbReference>
<dbReference type="InterPro" id="IPR036869">
    <property type="entry name" value="J_dom_sf"/>
</dbReference>
<dbReference type="InterPro" id="IPR018253">
    <property type="entry name" value="DnaJ_domain_CS"/>
</dbReference>
<dbReference type="Pfam" id="PF01556">
    <property type="entry name" value="DnaJ_C"/>
    <property type="match status" value="1"/>
</dbReference>
<keyword evidence="5" id="KW-0143">Chaperone</keyword>
<dbReference type="SUPFAM" id="SSF57938">
    <property type="entry name" value="DnaJ/Hsp40 cysteine-rich domain"/>
    <property type="match status" value="1"/>
</dbReference>
<dbReference type="GO" id="GO:0007005">
    <property type="term" value="P:mitochondrion organization"/>
    <property type="evidence" value="ECO:0007669"/>
    <property type="project" value="TreeGrafter"/>
</dbReference>
<dbReference type="HAMAP" id="MF_01152">
    <property type="entry name" value="DnaJ"/>
    <property type="match status" value="1"/>
</dbReference>
<comment type="caution">
    <text evidence="10">The sequence shown here is derived from an EMBL/GenBank/DDBJ whole genome shotgun (WGS) entry which is preliminary data.</text>
</comment>
<name>A0AAW2HFW5_9NEOP</name>
<proteinExistence type="inferred from homology"/>
<dbReference type="SUPFAM" id="SSF46565">
    <property type="entry name" value="Chaperone J-domain"/>
    <property type="match status" value="1"/>
</dbReference>
<dbReference type="PRINTS" id="PR00625">
    <property type="entry name" value="JDOMAIN"/>
</dbReference>
<feature type="compositionally biased region" description="Polar residues" evidence="7">
    <location>
        <begin position="545"/>
        <end position="557"/>
    </location>
</feature>
<dbReference type="GO" id="GO:0009408">
    <property type="term" value="P:response to heat"/>
    <property type="evidence" value="ECO:0007669"/>
    <property type="project" value="InterPro"/>
</dbReference>
<evidence type="ECO:0000256" key="3">
    <source>
        <dbReference type="ARBA" id="ARBA00022771"/>
    </source>
</evidence>
<dbReference type="InterPro" id="IPR051938">
    <property type="entry name" value="Apopto_cytoskel_mod"/>
</dbReference>
<organism evidence="10">
    <name type="scientific">Menopon gallinae</name>
    <name type="common">poultry shaft louse</name>
    <dbReference type="NCBI Taxonomy" id="328185"/>
    <lineage>
        <taxon>Eukaryota</taxon>
        <taxon>Metazoa</taxon>
        <taxon>Ecdysozoa</taxon>
        <taxon>Arthropoda</taxon>
        <taxon>Hexapoda</taxon>
        <taxon>Insecta</taxon>
        <taxon>Pterygota</taxon>
        <taxon>Neoptera</taxon>
        <taxon>Paraneoptera</taxon>
        <taxon>Psocodea</taxon>
        <taxon>Troctomorpha</taxon>
        <taxon>Phthiraptera</taxon>
        <taxon>Amblycera</taxon>
        <taxon>Menoponidae</taxon>
        <taxon>Menopon</taxon>
    </lineage>
</organism>
<accession>A0AAW2HFW5</accession>
<dbReference type="GO" id="GO:0031072">
    <property type="term" value="F:heat shock protein binding"/>
    <property type="evidence" value="ECO:0007669"/>
    <property type="project" value="InterPro"/>
</dbReference>
<sequence length="576" mass="64057">MQSHSVCGFVEMASTRCLGGFLSSKYSNSISLKRFSLVLSRSLIKSNRSKIQYYHYYSTTFASFPNFQPFPQNQVKKFHTSLRNVQRKRDYYEILNISRNASQKEIKKAYYELAKKYHPDRNKDDPNAAKKFQEVSEAYECLSDETKKKQYDQWGTTSEDLGRGMGGAGAGPRTHGFTAEEYTFRSSIDPEELFRKIFGDAGFSSHKFTEHEDFADSTFGFGSAQEVSMKISFTQAARGVNKDITLNVVDICPVCSGSKCKPGTKPTKCQFCNGTGIETISTGPFIMRSSCRYCQGSGVFTRHPCEECEGKGKTVQRKTVTVPVPAGVEDGQTVRMTVGKKEIFVTFLVEKSNYFRRDGSDIHTDATISLSQAVLGGTIRVQGLYEDQTIQIAPGTSSHSRIRLSGKGMKKVNVYGYGDHYVHIKIAIPAKLNTKQTALIQAYAELEEDTPGIIRGVTQKKDGSADRDSDDLKKMKMAGEEDDLSKDSGLSLLCVGSKICVSEPQNILRAIRNAISGLDVGNNDHRREFNSANKFQEKGNAKGNLDNNTEVKCDSGSQSNGMSYQNYLNRQKISKC</sequence>
<evidence type="ECO:0000256" key="2">
    <source>
        <dbReference type="ARBA" id="ARBA00022737"/>
    </source>
</evidence>
<evidence type="ECO:0008006" key="11">
    <source>
        <dbReference type="Google" id="ProtNLM"/>
    </source>
</evidence>
<dbReference type="GO" id="GO:0008270">
    <property type="term" value="F:zinc ion binding"/>
    <property type="evidence" value="ECO:0007669"/>
    <property type="project" value="UniProtKB-KW"/>
</dbReference>
<dbReference type="Pfam" id="PF00226">
    <property type="entry name" value="DnaJ"/>
    <property type="match status" value="1"/>
</dbReference>
<dbReference type="FunFam" id="2.60.260.20:FF:000005">
    <property type="entry name" value="Chaperone protein dnaJ 1, mitochondrial"/>
    <property type="match status" value="1"/>
</dbReference>
<dbReference type="SUPFAM" id="SSF49493">
    <property type="entry name" value="HSP40/DnaJ peptide-binding domain"/>
    <property type="match status" value="2"/>
</dbReference>
<dbReference type="GO" id="GO:0005739">
    <property type="term" value="C:mitochondrion"/>
    <property type="evidence" value="ECO:0007669"/>
    <property type="project" value="TreeGrafter"/>
</dbReference>
<dbReference type="PROSITE" id="PS00636">
    <property type="entry name" value="DNAJ_1"/>
    <property type="match status" value="1"/>
</dbReference>
<dbReference type="PANTHER" id="PTHR44145">
    <property type="entry name" value="DNAJ HOMOLOG SUBFAMILY A MEMBER 3, MITOCHONDRIAL"/>
    <property type="match status" value="1"/>
</dbReference>
<evidence type="ECO:0000259" key="8">
    <source>
        <dbReference type="PROSITE" id="PS50076"/>
    </source>
</evidence>
<dbReference type="GO" id="GO:0005524">
    <property type="term" value="F:ATP binding"/>
    <property type="evidence" value="ECO:0007669"/>
    <property type="project" value="InterPro"/>
</dbReference>
<evidence type="ECO:0000256" key="5">
    <source>
        <dbReference type="ARBA" id="ARBA00023186"/>
    </source>
</evidence>
<dbReference type="CDD" id="cd06257">
    <property type="entry name" value="DnaJ"/>
    <property type="match status" value="1"/>
</dbReference>
<evidence type="ECO:0000256" key="6">
    <source>
        <dbReference type="PROSITE-ProRule" id="PRU00546"/>
    </source>
</evidence>
<keyword evidence="4 6" id="KW-0862">Zinc</keyword>
<dbReference type="InterPro" id="IPR036410">
    <property type="entry name" value="HSP_DnaJ_Cys-rich_dom_sf"/>
</dbReference>
<evidence type="ECO:0000256" key="1">
    <source>
        <dbReference type="ARBA" id="ARBA00022723"/>
    </source>
</evidence>
<protein>
    <recommendedName>
        <fullName evidence="11">Protein tumorous imaginal discs, mitochondrial-like</fullName>
    </recommendedName>
</protein>
<dbReference type="Pfam" id="PF00684">
    <property type="entry name" value="DnaJ_CXXCXGXG"/>
    <property type="match status" value="1"/>
</dbReference>